<feature type="region of interest" description="Disordered" evidence="1">
    <location>
        <begin position="1"/>
        <end position="79"/>
    </location>
</feature>
<accession>A0A0K8NU46</accession>
<dbReference type="AlphaFoldDB" id="A0A0K8NU46"/>
<gene>
    <name evidence="2" type="ORF">ISF6_1690</name>
</gene>
<evidence type="ECO:0000313" key="2">
    <source>
        <dbReference type="EMBL" id="GAP33912.1"/>
    </source>
</evidence>
<comment type="caution">
    <text evidence="2">The sequence shown here is derived from an EMBL/GenBank/DDBJ whole genome shotgun (WGS) entry which is preliminary data.</text>
</comment>
<evidence type="ECO:0000256" key="1">
    <source>
        <dbReference type="SAM" id="MobiDB-lite"/>
    </source>
</evidence>
<name>A0A0K8NU46_PISS1</name>
<evidence type="ECO:0000313" key="3">
    <source>
        <dbReference type="Proteomes" id="UP000037660"/>
    </source>
</evidence>
<feature type="compositionally biased region" description="Basic residues" evidence="1">
    <location>
        <begin position="1"/>
        <end position="13"/>
    </location>
</feature>
<organism evidence="2 3">
    <name type="scientific">Piscinibacter sakaiensis</name>
    <name type="common">Ideonella sakaiensis</name>
    <dbReference type="NCBI Taxonomy" id="1547922"/>
    <lineage>
        <taxon>Bacteria</taxon>
        <taxon>Pseudomonadati</taxon>
        <taxon>Pseudomonadota</taxon>
        <taxon>Betaproteobacteria</taxon>
        <taxon>Burkholderiales</taxon>
        <taxon>Sphaerotilaceae</taxon>
        <taxon>Piscinibacter</taxon>
    </lineage>
</organism>
<dbReference type="Proteomes" id="UP000037660">
    <property type="component" value="Unassembled WGS sequence"/>
</dbReference>
<feature type="compositionally biased region" description="Low complexity" evidence="1">
    <location>
        <begin position="55"/>
        <end position="79"/>
    </location>
</feature>
<dbReference type="STRING" id="1547922.ISF6_1690"/>
<reference evidence="2 3" key="2">
    <citation type="journal article" date="2016" name="Science">
        <title>A bacterium that degrades and assimilates poly(ethylene terephthalate).</title>
        <authorList>
            <person name="Yoshida S."/>
            <person name="Hiraga K."/>
            <person name="Takehana T."/>
            <person name="Taniguchi I."/>
            <person name="Yamaji H."/>
            <person name="Maeda Y."/>
            <person name="Toyohara K."/>
            <person name="Miyamoto K."/>
            <person name="Kimura Y."/>
            <person name="Oda K."/>
        </authorList>
    </citation>
    <scope>NUCLEOTIDE SEQUENCE [LARGE SCALE GENOMIC DNA]</scope>
    <source>
        <strain evidence="3">NBRC 110686 / TISTR 2288 / 201-F6</strain>
    </source>
</reference>
<keyword evidence="3" id="KW-1185">Reference proteome</keyword>
<dbReference type="EMBL" id="BBYR01000003">
    <property type="protein sequence ID" value="GAP33912.1"/>
    <property type="molecule type" value="Genomic_DNA"/>
</dbReference>
<protein>
    <submittedName>
        <fullName evidence="2">Uncharacterized protein</fullName>
    </submittedName>
</protein>
<sequence length="79" mass="8363">MGKKRASLGKKTPRPAFDPRTSRFPRGRGGPARGRGARPAVTPRRPRACLCGTLARRGPPGACGAAPRPPRSARAPILR</sequence>
<proteinExistence type="predicted"/>
<reference evidence="3" key="1">
    <citation type="submission" date="2015-07" db="EMBL/GenBank/DDBJ databases">
        <title>Discovery of a poly(ethylene terephthalate assimilation.</title>
        <authorList>
            <person name="Yoshida S."/>
            <person name="Hiraga K."/>
            <person name="Takehana T."/>
            <person name="Taniguchi I."/>
            <person name="Yamaji H."/>
            <person name="Maeda Y."/>
            <person name="Toyohara K."/>
            <person name="Miyamoto K."/>
            <person name="Kimura Y."/>
            <person name="Oda K."/>
        </authorList>
    </citation>
    <scope>NUCLEOTIDE SEQUENCE [LARGE SCALE GENOMIC DNA]</scope>
    <source>
        <strain evidence="3">NBRC 110686 / TISTR 2288 / 201-F6</strain>
    </source>
</reference>